<keyword evidence="3 8" id="KW-0813">Transport</keyword>
<dbReference type="EMBL" id="FXAT01000001">
    <property type="protein sequence ID" value="SMG14345.1"/>
    <property type="molecule type" value="Genomic_DNA"/>
</dbReference>
<feature type="transmembrane region" description="Helical" evidence="8">
    <location>
        <begin position="212"/>
        <end position="244"/>
    </location>
</feature>
<dbReference type="SUPFAM" id="SSF161098">
    <property type="entry name" value="MetI-like"/>
    <property type="match status" value="1"/>
</dbReference>
<gene>
    <name evidence="10" type="ORF">SAMN06265784_101714</name>
</gene>
<feature type="transmembrane region" description="Helical" evidence="8">
    <location>
        <begin position="28"/>
        <end position="53"/>
    </location>
</feature>
<evidence type="ECO:0000313" key="10">
    <source>
        <dbReference type="EMBL" id="SMG14345.1"/>
    </source>
</evidence>
<dbReference type="GO" id="GO:0033223">
    <property type="term" value="P:2-aminoethylphosphonate transport"/>
    <property type="evidence" value="ECO:0007669"/>
    <property type="project" value="InterPro"/>
</dbReference>
<dbReference type="Gene3D" id="1.10.3720.10">
    <property type="entry name" value="MetI-like"/>
    <property type="match status" value="1"/>
</dbReference>
<dbReference type="Pfam" id="PF00528">
    <property type="entry name" value="BPD_transp_1"/>
    <property type="match status" value="1"/>
</dbReference>
<dbReference type="InterPro" id="IPR000515">
    <property type="entry name" value="MetI-like"/>
</dbReference>
<dbReference type="STRING" id="1515439.SAMN06265784_101714"/>
<dbReference type="NCBIfam" id="NF011624">
    <property type="entry name" value="PRK15050.1"/>
    <property type="match status" value="1"/>
</dbReference>
<feature type="domain" description="ABC transmembrane type-1" evidence="9">
    <location>
        <begin position="78"/>
        <end position="283"/>
    </location>
</feature>
<organism evidence="10 11">
    <name type="scientific">Paraburkholderia susongensis</name>
    <dbReference type="NCBI Taxonomy" id="1515439"/>
    <lineage>
        <taxon>Bacteria</taxon>
        <taxon>Pseudomonadati</taxon>
        <taxon>Pseudomonadota</taxon>
        <taxon>Betaproteobacteria</taxon>
        <taxon>Burkholderiales</taxon>
        <taxon>Burkholderiaceae</taxon>
        <taxon>Paraburkholderia</taxon>
    </lineage>
</organism>
<sequence>MADLAISPPSPSVPPASAGRSTEHWRGLWVAPPLVVLAAIFFYPFGLIVMQALGGDTHTLTLANFAEVLHSRQFLSGLYHTIAIAVSASAGCLVLGFVFSLVIAFVPFPGARLVGRLIDTFIALPTFLVALAFTFVYGSAGLLNQSLMTLFHLNLPPIDFLYTQWGVVLSEVTVYTPFIMRPLLACFSQIDNAQIEVASNLGARPLRIIRQIILPAALPALLAGGSLCLLLTVNEFGIVLFIGAKDVITLPLLIYGKAIQEFDYTTACVIAVINIALSLGLYACYRTVVSLFGGRRAALG</sequence>
<evidence type="ECO:0000256" key="5">
    <source>
        <dbReference type="ARBA" id="ARBA00022692"/>
    </source>
</evidence>
<comment type="subcellular location">
    <subcellularLocation>
        <location evidence="1 8">Cell membrane</location>
        <topology evidence="1 8">Multi-pass membrane protein</topology>
    </subcellularLocation>
</comment>
<evidence type="ECO:0000256" key="6">
    <source>
        <dbReference type="ARBA" id="ARBA00022989"/>
    </source>
</evidence>
<evidence type="ECO:0000256" key="7">
    <source>
        <dbReference type="ARBA" id="ARBA00023136"/>
    </source>
</evidence>
<feature type="transmembrane region" description="Helical" evidence="8">
    <location>
        <begin position="264"/>
        <end position="285"/>
    </location>
</feature>
<reference evidence="11" key="1">
    <citation type="submission" date="2017-04" db="EMBL/GenBank/DDBJ databases">
        <authorList>
            <person name="Varghese N."/>
            <person name="Submissions S."/>
        </authorList>
    </citation>
    <scope>NUCLEOTIDE SEQUENCE [LARGE SCALE GENOMIC DNA]</scope>
    <source>
        <strain evidence="11">LMG 29540</strain>
    </source>
</reference>
<dbReference type="GO" id="GO:0005886">
    <property type="term" value="C:plasma membrane"/>
    <property type="evidence" value="ECO:0007669"/>
    <property type="project" value="UniProtKB-SubCell"/>
</dbReference>
<evidence type="ECO:0000256" key="2">
    <source>
        <dbReference type="ARBA" id="ARBA00007069"/>
    </source>
</evidence>
<keyword evidence="4" id="KW-1003">Cell membrane</keyword>
<dbReference type="NCBIfam" id="TIGR03226">
    <property type="entry name" value="PhnU"/>
    <property type="match status" value="1"/>
</dbReference>
<dbReference type="GO" id="GO:0055085">
    <property type="term" value="P:transmembrane transport"/>
    <property type="evidence" value="ECO:0007669"/>
    <property type="project" value="InterPro"/>
</dbReference>
<evidence type="ECO:0000256" key="1">
    <source>
        <dbReference type="ARBA" id="ARBA00004651"/>
    </source>
</evidence>
<evidence type="ECO:0000256" key="8">
    <source>
        <dbReference type="RuleBase" id="RU363032"/>
    </source>
</evidence>
<dbReference type="InterPro" id="IPR017636">
    <property type="entry name" value="AminoethylPonate_ABC_perm-PhnU"/>
</dbReference>
<dbReference type="PROSITE" id="PS50928">
    <property type="entry name" value="ABC_TM1"/>
    <property type="match status" value="1"/>
</dbReference>
<keyword evidence="6 8" id="KW-1133">Transmembrane helix</keyword>
<evidence type="ECO:0000256" key="4">
    <source>
        <dbReference type="ARBA" id="ARBA00022475"/>
    </source>
</evidence>
<dbReference type="InterPro" id="IPR035906">
    <property type="entry name" value="MetI-like_sf"/>
</dbReference>
<protein>
    <submittedName>
        <fullName evidence="10">2-aminoethylphosphonate transport system permease protein</fullName>
    </submittedName>
</protein>
<feature type="transmembrane region" description="Helical" evidence="8">
    <location>
        <begin position="120"/>
        <end position="140"/>
    </location>
</feature>
<dbReference type="CDD" id="cd06261">
    <property type="entry name" value="TM_PBP2"/>
    <property type="match status" value="1"/>
</dbReference>
<feature type="transmembrane region" description="Helical" evidence="8">
    <location>
        <begin position="82"/>
        <end position="108"/>
    </location>
</feature>
<dbReference type="PANTHER" id="PTHR42929:SF1">
    <property type="entry name" value="INNER MEMBRANE ABC TRANSPORTER PERMEASE PROTEIN YDCU-RELATED"/>
    <property type="match status" value="1"/>
</dbReference>
<keyword evidence="7 8" id="KW-0472">Membrane</keyword>
<dbReference type="OrthoDB" id="6465574at2"/>
<name>A0A1X7IIR6_9BURK</name>
<dbReference type="Proteomes" id="UP000193228">
    <property type="component" value="Unassembled WGS sequence"/>
</dbReference>
<evidence type="ECO:0000256" key="3">
    <source>
        <dbReference type="ARBA" id="ARBA00022448"/>
    </source>
</evidence>
<evidence type="ECO:0000313" key="11">
    <source>
        <dbReference type="Proteomes" id="UP000193228"/>
    </source>
</evidence>
<accession>A0A1X7IIR6</accession>
<comment type="similarity">
    <text evidence="2">Belongs to the binding-protein-dependent transport system permease family. CysTW subfamily.</text>
</comment>
<evidence type="ECO:0000259" key="9">
    <source>
        <dbReference type="PROSITE" id="PS50928"/>
    </source>
</evidence>
<dbReference type="AlphaFoldDB" id="A0A1X7IIR6"/>
<keyword evidence="11" id="KW-1185">Reference proteome</keyword>
<dbReference type="RefSeq" id="WP_085480857.1">
    <property type="nucleotide sequence ID" value="NZ_FXAT01000001.1"/>
</dbReference>
<dbReference type="PANTHER" id="PTHR42929">
    <property type="entry name" value="INNER MEMBRANE ABC TRANSPORTER PERMEASE PROTEIN YDCU-RELATED-RELATED"/>
    <property type="match status" value="1"/>
</dbReference>
<proteinExistence type="inferred from homology"/>
<keyword evidence="5 8" id="KW-0812">Transmembrane</keyword>